<evidence type="ECO:0000313" key="3">
    <source>
        <dbReference type="EMBL" id="KAG2454366.1"/>
    </source>
</evidence>
<dbReference type="Gene3D" id="3.20.20.380">
    <property type="entry name" value="Copper homeostasis (CutC) domain"/>
    <property type="match status" value="1"/>
</dbReference>
<accession>A0A835WXF4</accession>
<evidence type="ECO:0000256" key="2">
    <source>
        <dbReference type="ARBA" id="ARBA00019014"/>
    </source>
</evidence>
<evidence type="ECO:0000313" key="4">
    <source>
        <dbReference type="Proteomes" id="UP000613740"/>
    </source>
</evidence>
<dbReference type="Proteomes" id="UP000613740">
    <property type="component" value="Unassembled WGS sequence"/>
</dbReference>
<gene>
    <name evidence="3" type="ORF">HYH02_001390</name>
</gene>
<evidence type="ECO:0000256" key="1">
    <source>
        <dbReference type="ARBA" id="ARBA00007768"/>
    </source>
</evidence>
<dbReference type="InterPro" id="IPR005627">
    <property type="entry name" value="CutC-like"/>
</dbReference>
<protein>
    <recommendedName>
        <fullName evidence="2">Copper homeostasis protein cutC homolog</fullName>
    </recommendedName>
</protein>
<dbReference type="InterPro" id="IPR036822">
    <property type="entry name" value="CutC-like_dom_sf"/>
</dbReference>
<comment type="caution">
    <text evidence="3">The sequence shown here is derived from an EMBL/GenBank/DDBJ whole genome shotgun (WGS) entry which is preliminary data.</text>
</comment>
<sequence length="202" mass="21451">MVIIRPRGGGDFVYSEAEVAVMLEDIRTAKACGADGVVFGALRHDGTVDTVTTGLLWNLANDLSLDATFHRAFDMTPDPIAALDALMLIGVPRVLTSGGAPSALEGADALAELVQRGHGRITVLAGGGVTPGTAGELVRRCRLRELHSTAKRVERSAMLYRRPGMSMVSARAPQDWEWTVADERLVRGLLEAVAEAAAEACE</sequence>
<comment type="similarity">
    <text evidence="1">Belongs to the CutC family.</text>
</comment>
<name>A0A835WXF4_9CHLO</name>
<dbReference type="OrthoDB" id="7392499at2759"/>
<dbReference type="PANTHER" id="PTHR12598">
    <property type="entry name" value="COPPER HOMEOSTASIS PROTEIN CUTC"/>
    <property type="match status" value="1"/>
</dbReference>
<dbReference type="EMBL" id="JAEHOD010000002">
    <property type="protein sequence ID" value="KAG2454366.1"/>
    <property type="molecule type" value="Genomic_DNA"/>
</dbReference>
<keyword evidence="4" id="KW-1185">Reference proteome</keyword>
<proteinExistence type="inferred from homology"/>
<organism evidence="3 4">
    <name type="scientific">Chlamydomonas schloesseri</name>
    <dbReference type="NCBI Taxonomy" id="2026947"/>
    <lineage>
        <taxon>Eukaryota</taxon>
        <taxon>Viridiplantae</taxon>
        <taxon>Chlorophyta</taxon>
        <taxon>core chlorophytes</taxon>
        <taxon>Chlorophyceae</taxon>
        <taxon>CS clade</taxon>
        <taxon>Chlamydomonadales</taxon>
        <taxon>Chlamydomonadaceae</taxon>
        <taxon>Chlamydomonas</taxon>
    </lineage>
</organism>
<dbReference type="PANTHER" id="PTHR12598:SF0">
    <property type="entry name" value="COPPER HOMEOSTASIS PROTEIN CUTC HOMOLOG"/>
    <property type="match status" value="1"/>
</dbReference>
<dbReference type="AlphaFoldDB" id="A0A835WXF4"/>
<dbReference type="SUPFAM" id="SSF110395">
    <property type="entry name" value="CutC-like"/>
    <property type="match status" value="1"/>
</dbReference>
<dbReference type="Pfam" id="PF03932">
    <property type="entry name" value="CutC"/>
    <property type="match status" value="1"/>
</dbReference>
<dbReference type="GO" id="GO:0005507">
    <property type="term" value="F:copper ion binding"/>
    <property type="evidence" value="ECO:0007669"/>
    <property type="project" value="TreeGrafter"/>
</dbReference>
<reference evidence="3" key="1">
    <citation type="journal article" date="2020" name="bioRxiv">
        <title>Comparative genomics of Chlamydomonas.</title>
        <authorList>
            <person name="Craig R.J."/>
            <person name="Hasan A.R."/>
            <person name="Ness R.W."/>
            <person name="Keightley P.D."/>
        </authorList>
    </citation>
    <scope>NUCLEOTIDE SEQUENCE</scope>
    <source>
        <strain evidence="3">CCAP 11/173</strain>
    </source>
</reference>